<gene>
    <name evidence="2" type="ORF">SAMN02982931_00629</name>
</gene>
<name>A0A1G6AHJ9_9HYPH</name>
<dbReference type="InterPro" id="IPR050764">
    <property type="entry name" value="CbbQ/NirQ/NorQ/GpvN"/>
</dbReference>
<accession>A0A1G6AHJ9</accession>
<sequence length="294" mass="31734">MTPPFPSPEALAEALARADYLADEGLAVAGFLSLALGKPLLVEGVPGVGKTEAAKALARALGRDLIRLQCYEGIDAGQALYEWNYARQLLAIRQAEVSGAATDLYAQDFLIERPLLKALRRPERTVLLIDEIDRADDEFEAFLLEFLADYEITIPEIGTIAAASPPVVVLTSNRTRDLNEALRRRCTYHWIPYPDPAREAEIIMLRAGDVAEATARAVVAAVNGLRSLPLVKAPGIAEAVDWARAAAVLDDGRGDWPTALKRSIGQVLKDEEDLAAVEGRLDELIGAGGTRDVG</sequence>
<dbReference type="RefSeq" id="WP_090874721.1">
    <property type="nucleotide sequence ID" value="NZ_FMXQ01000001.1"/>
</dbReference>
<dbReference type="STRING" id="665467.SAMN02982931_00629"/>
<dbReference type="OrthoDB" id="9783370at2"/>
<protein>
    <submittedName>
        <fullName evidence="2">MoxR-like ATPase</fullName>
    </submittedName>
</protein>
<dbReference type="InterPro" id="IPR011704">
    <property type="entry name" value="ATPase_dyneun-rel_AAA"/>
</dbReference>
<dbReference type="CDD" id="cd00009">
    <property type="entry name" value="AAA"/>
    <property type="match status" value="1"/>
</dbReference>
<dbReference type="SUPFAM" id="SSF52540">
    <property type="entry name" value="P-loop containing nucleoside triphosphate hydrolases"/>
    <property type="match status" value="1"/>
</dbReference>
<dbReference type="Pfam" id="PF07728">
    <property type="entry name" value="AAA_5"/>
    <property type="match status" value="1"/>
</dbReference>
<dbReference type="InterPro" id="IPR003593">
    <property type="entry name" value="AAA+_ATPase"/>
</dbReference>
<dbReference type="SMART" id="SM00382">
    <property type="entry name" value="AAA"/>
    <property type="match status" value="1"/>
</dbReference>
<feature type="domain" description="AAA+ ATPase" evidence="1">
    <location>
        <begin position="36"/>
        <end position="195"/>
    </location>
</feature>
<evidence type="ECO:0000313" key="3">
    <source>
        <dbReference type="Proteomes" id="UP000199071"/>
    </source>
</evidence>
<dbReference type="EMBL" id="FMXQ01000001">
    <property type="protein sequence ID" value="SDB07875.1"/>
    <property type="molecule type" value="Genomic_DNA"/>
</dbReference>
<reference evidence="2 3" key="1">
    <citation type="submission" date="2016-10" db="EMBL/GenBank/DDBJ databases">
        <authorList>
            <person name="de Groot N.N."/>
        </authorList>
    </citation>
    <scope>NUCLEOTIDE SEQUENCE [LARGE SCALE GENOMIC DNA]</scope>
    <source>
        <strain evidence="2 3">ATCC 35022</strain>
    </source>
</reference>
<evidence type="ECO:0000259" key="1">
    <source>
        <dbReference type="SMART" id="SM00382"/>
    </source>
</evidence>
<organism evidence="2 3">
    <name type="scientific">Bauldia litoralis</name>
    <dbReference type="NCBI Taxonomy" id="665467"/>
    <lineage>
        <taxon>Bacteria</taxon>
        <taxon>Pseudomonadati</taxon>
        <taxon>Pseudomonadota</taxon>
        <taxon>Alphaproteobacteria</taxon>
        <taxon>Hyphomicrobiales</taxon>
        <taxon>Kaistiaceae</taxon>
        <taxon>Bauldia</taxon>
    </lineage>
</organism>
<dbReference type="AlphaFoldDB" id="A0A1G6AHJ9"/>
<keyword evidence="3" id="KW-1185">Reference proteome</keyword>
<proteinExistence type="predicted"/>
<dbReference type="Proteomes" id="UP000199071">
    <property type="component" value="Unassembled WGS sequence"/>
</dbReference>
<dbReference type="GO" id="GO:0005524">
    <property type="term" value="F:ATP binding"/>
    <property type="evidence" value="ECO:0007669"/>
    <property type="project" value="InterPro"/>
</dbReference>
<evidence type="ECO:0000313" key="2">
    <source>
        <dbReference type="EMBL" id="SDB07875.1"/>
    </source>
</evidence>
<dbReference type="PANTHER" id="PTHR42759">
    <property type="entry name" value="MOXR FAMILY PROTEIN"/>
    <property type="match status" value="1"/>
</dbReference>
<dbReference type="GO" id="GO:0016887">
    <property type="term" value="F:ATP hydrolysis activity"/>
    <property type="evidence" value="ECO:0007669"/>
    <property type="project" value="InterPro"/>
</dbReference>
<dbReference type="InterPro" id="IPR027417">
    <property type="entry name" value="P-loop_NTPase"/>
</dbReference>
<dbReference type="Gene3D" id="3.40.50.300">
    <property type="entry name" value="P-loop containing nucleotide triphosphate hydrolases"/>
    <property type="match status" value="1"/>
</dbReference>
<dbReference type="PANTHER" id="PTHR42759:SF1">
    <property type="entry name" value="MAGNESIUM-CHELATASE SUBUNIT CHLD"/>
    <property type="match status" value="1"/>
</dbReference>